<dbReference type="AlphaFoldDB" id="V8P4X3"/>
<feature type="non-terminal residue" evidence="1">
    <location>
        <position position="436"/>
    </location>
</feature>
<feature type="non-terminal residue" evidence="1">
    <location>
        <position position="1"/>
    </location>
</feature>
<evidence type="ECO:0000313" key="1">
    <source>
        <dbReference type="EMBL" id="ETE69395.1"/>
    </source>
</evidence>
<name>V8P4X3_OPHHA</name>
<protein>
    <submittedName>
        <fullName evidence="1">Small nuclear ribonucleoprotein Sm D1</fullName>
    </submittedName>
</protein>
<keyword evidence="2" id="KW-1185">Reference proteome</keyword>
<dbReference type="SUPFAM" id="SSF50182">
    <property type="entry name" value="Sm-like ribonucleoproteins"/>
    <property type="match status" value="1"/>
</dbReference>
<proteinExistence type="predicted"/>
<organism evidence="1 2">
    <name type="scientific">Ophiophagus hannah</name>
    <name type="common">King cobra</name>
    <name type="synonym">Naja hannah</name>
    <dbReference type="NCBI Taxonomy" id="8665"/>
    <lineage>
        <taxon>Eukaryota</taxon>
        <taxon>Metazoa</taxon>
        <taxon>Chordata</taxon>
        <taxon>Craniata</taxon>
        <taxon>Vertebrata</taxon>
        <taxon>Euteleostomi</taxon>
        <taxon>Lepidosauria</taxon>
        <taxon>Squamata</taxon>
        <taxon>Bifurcata</taxon>
        <taxon>Unidentata</taxon>
        <taxon>Episquamata</taxon>
        <taxon>Toxicofera</taxon>
        <taxon>Serpentes</taxon>
        <taxon>Colubroidea</taxon>
        <taxon>Elapidae</taxon>
        <taxon>Elapinae</taxon>
        <taxon>Ophiophagus</taxon>
    </lineage>
</organism>
<comment type="caution">
    <text evidence="1">The sequence shown here is derived from an EMBL/GenBank/DDBJ whole genome shotgun (WGS) entry which is preliminary data.</text>
</comment>
<dbReference type="EMBL" id="AZIM01000770">
    <property type="protein sequence ID" value="ETE69395.1"/>
    <property type="molecule type" value="Genomic_DNA"/>
</dbReference>
<dbReference type="OrthoDB" id="9626941at2759"/>
<sequence>MYFQATLLFQKNQGWISAAQPLSWLISAHRSESGEKQLNLIIRVAAVDTTLRSRYTVDTLYLYLSALWEGSGSREEIMLLCTKDRHHSVQPPNPSFLQTLELPLTILPENWWHDSPPFTNHHVASETKFQLETAVVMSAGTLKSQINTVKEATLLDPTPPPPEFTTNAGYVVLLGTFKMGKGEITHCIPCLLFAMNNKRVLSALGKTTRNEPSETGKSLMKKWSKMMPPKAKLLIRIEVWDQEMASTDSCSSLKKTNCCSLLKAYTYLLDSLLKRTSLFNAQKTEVEVNKETLINNRCEELVQPGQIVVEVKIVFKLQCSSAKQVIQIKIYKQQQNNNNFQDRAYYKSFQRIKLTNLSLSEDLRLQEELLAACEGSRGEPSVSGLAASNCTYWLSAMKLMQVLMKLSHETVTIELKNGTQVHGTGVDVSMNTHLKS</sequence>
<dbReference type="GO" id="GO:1990904">
    <property type="term" value="C:ribonucleoprotein complex"/>
    <property type="evidence" value="ECO:0007669"/>
    <property type="project" value="UniProtKB-KW"/>
</dbReference>
<dbReference type="Proteomes" id="UP000018936">
    <property type="component" value="Unassembled WGS sequence"/>
</dbReference>
<dbReference type="Gene3D" id="2.30.30.100">
    <property type="match status" value="1"/>
</dbReference>
<reference evidence="1 2" key="1">
    <citation type="journal article" date="2013" name="Proc. Natl. Acad. Sci. U.S.A.">
        <title>The king cobra genome reveals dynamic gene evolution and adaptation in the snake venom system.</title>
        <authorList>
            <person name="Vonk F.J."/>
            <person name="Casewell N.R."/>
            <person name="Henkel C.V."/>
            <person name="Heimberg A.M."/>
            <person name="Jansen H.J."/>
            <person name="McCleary R.J."/>
            <person name="Kerkkamp H.M."/>
            <person name="Vos R.A."/>
            <person name="Guerreiro I."/>
            <person name="Calvete J.J."/>
            <person name="Wuster W."/>
            <person name="Woods A.E."/>
            <person name="Logan J.M."/>
            <person name="Harrison R.A."/>
            <person name="Castoe T.A."/>
            <person name="de Koning A.P."/>
            <person name="Pollock D.D."/>
            <person name="Yandell M."/>
            <person name="Calderon D."/>
            <person name="Renjifo C."/>
            <person name="Currier R.B."/>
            <person name="Salgado D."/>
            <person name="Pla D."/>
            <person name="Sanz L."/>
            <person name="Hyder A.S."/>
            <person name="Ribeiro J.M."/>
            <person name="Arntzen J.W."/>
            <person name="van den Thillart G.E."/>
            <person name="Boetzer M."/>
            <person name="Pirovano W."/>
            <person name="Dirks R.P."/>
            <person name="Spaink H.P."/>
            <person name="Duboule D."/>
            <person name="McGlinn E."/>
            <person name="Kini R.M."/>
            <person name="Richardson M.K."/>
        </authorList>
    </citation>
    <scope>NUCLEOTIDE SEQUENCE</scope>
    <source>
        <tissue evidence="1">Blood</tissue>
    </source>
</reference>
<evidence type="ECO:0000313" key="2">
    <source>
        <dbReference type="Proteomes" id="UP000018936"/>
    </source>
</evidence>
<gene>
    <name evidence="1" type="primary">SNRPD1</name>
    <name evidence="1" type="ORF">L345_04799</name>
</gene>
<keyword evidence="1" id="KW-0687">Ribonucleoprotein</keyword>
<accession>V8P4X3</accession>
<dbReference type="InterPro" id="IPR010920">
    <property type="entry name" value="LSM_dom_sf"/>
</dbReference>